<dbReference type="VEuPathDB" id="FungiDB:I7I51_08975"/>
<name>A0A8A1M2G4_AJECA</name>
<gene>
    <name evidence="1" type="ORF">I7I51_08975</name>
</gene>
<sequence>MSCSKRRRSGLPNSMLARQRDPILVAQVPQARRRMMDVVFQASGARGMFITWRSLRKRRPRNRRVEHNCGMT</sequence>
<protein>
    <submittedName>
        <fullName evidence="1">Uncharacterized protein</fullName>
    </submittedName>
</protein>
<dbReference type="AlphaFoldDB" id="A0A8A1M2G4"/>
<evidence type="ECO:0000313" key="1">
    <source>
        <dbReference type="EMBL" id="QSS59540.1"/>
    </source>
</evidence>
<evidence type="ECO:0000313" key="2">
    <source>
        <dbReference type="Proteomes" id="UP000663671"/>
    </source>
</evidence>
<dbReference type="EMBL" id="CP069109">
    <property type="protein sequence ID" value="QSS59540.1"/>
    <property type="molecule type" value="Genomic_DNA"/>
</dbReference>
<proteinExistence type="predicted"/>
<dbReference type="Proteomes" id="UP000663671">
    <property type="component" value="Chromosome 2"/>
</dbReference>
<organism evidence="1 2">
    <name type="scientific">Ajellomyces capsulatus</name>
    <name type="common">Darling's disease fungus</name>
    <name type="synonym">Histoplasma capsulatum</name>
    <dbReference type="NCBI Taxonomy" id="5037"/>
    <lineage>
        <taxon>Eukaryota</taxon>
        <taxon>Fungi</taxon>
        <taxon>Dikarya</taxon>
        <taxon>Ascomycota</taxon>
        <taxon>Pezizomycotina</taxon>
        <taxon>Eurotiomycetes</taxon>
        <taxon>Eurotiomycetidae</taxon>
        <taxon>Onygenales</taxon>
        <taxon>Ajellomycetaceae</taxon>
        <taxon>Histoplasma</taxon>
    </lineage>
</organism>
<reference evidence="1" key="1">
    <citation type="submission" date="2021-01" db="EMBL/GenBank/DDBJ databases">
        <title>Chromosome-level genome assembly of a human fungal pathogen reveals clustering of transcriptionally co-regulated genes.</title>
        <authorList>
            <person name="Voorhies M."/>
            <person name="Cohen S."/>
            <person name="Shea T.P."/>
            <person name="Petrus S."/>
            <person name="Munoz J.F."/>
            <person name="Poplawski S."/>
            <person name="Goldman W.E."/>
            <person name="Michael T."/>
            <person name="Cuomo C.A."/>
            <person name="Sil A."/>
            <person name="Beyhan S."/>
        </authorList>
    </citation>
    <scope>NUCLEOTIDE SEQUENCE</scope>
    <source>
        <strain evidence="1">WU24</strain>
    </source>
</reference>
<accession>A0A8A1M2G4</accession>